<reference evidence="3" key="1">
    <citation type="submission" date="2020-12" db="EMBL/GenBank/DDBJ databases">
        <title>Geomonas sp. Red875, isolated from river sediment.</title>
        <authorList>
            <person name="Xu Z."/>
            <person name="Zhang Z."/>
            <person name="Masuda Y."/>
            <person name="Itoh H."/>
            <person name="Senoo K."/>
        </authorList>
    </citation>
    <scope>NUCLEOTIDE SEQUENCE</scope>
    <source>
        <strain evidence="3">Red875</strain>
    </source>
</reference>
<dbReference type="PANTHER" id="PTHR43228:SF1">
    <property type="entry name" value="TWO-COMPONENT RESPONSE REGULATOR ARR22"/>
    <property type="match status" value="1"/>
</dbReference>
<organism evidence="3 4">
    <name type="scientific">Geomesophilobacter sediminis</name>
    <dbReference type="NCBI Taxonomy" id="2798584"/>
    <lineage>
        <taxon>Bacteria</taxon>
        <taxon>Pseudomonadati</taxon>
        <taxon>Thermodesulfobacteriota</taxon>
        <taxon>Desulfuromonadia</taxon>
        <taxon>Geobacterales</taxon>
        <taxon>Geobacteraceae</taxon>
        <taxon>Geomesophilobacter</taxon>
    </lineage>
</organism>
<keyword evidence="4" id="KW-1185">Reference proteome</keyword>
<dbReference type="AlphaFoldDB" id="A0A8J7SAH6"/>
<dbReference type="RefSeq" id="WP_199386312.1">
    <property type="nucleotide sequence ID" value="NZ_JAEMHM010000022.1"/>
</dbReference>
<dbReference type="InterPro" id="IPR052048">
    <property type="entry name" value="ST_Response_Regulator"/>
</dbReference>
<dbReference type="Pfam" id="PF00072">
    <property type="entry name" value="Response_reg"/>
    <property type="match status" value="1"/>
</dbReference>
<comment type="caution">
    <text evidence="3">The sequence shown here is derived from an EMBL/GenBank/DDBJ whole genome shotgun (WGS) entry which is preliminary data.</text>
</comment>
<accession>A0A8J7SAH6</accession>
<dbReference type="CDD" id="cd17546">
    <property type="entry name" value="REC_hyHK_CKI1_RcsC-like"/>
    <property type="match status" value="1"/>
</dbReference>
<protein>
    <submittedName>
        <fullName evidence="3">Response regulator</fullName>
    </submittedName>
</protein>
<dbReference type="PROSITE" id="PS50110">
    <property type="entry name" value="RESPONSE_REGULATORY"/>
    <property type="match status" value="1"/>
</dbReference>
<dbReference type="Proteomes" id="UP000636888">
    <property type="component" value="Unassembled WGS sequence"/>
</dbReference>
<evidence type="ECO:0000313" key="4">
    <source>
        <dbReference type="Proteomes" id="UP000636888"/>
    </source>
</evidence>
<dbReference type="Gene3D" id="3.40.50.2300">
    <property type="match status" value="1"/>
</dbReference>
<evidence type="ECO:0000259" key="2">
    <source>
        <dbReference type="PROSITE" id="PS50110"/>
    </source>
</evidence>
<dbReference type="InterPro" id="IPR001789">
    <property type="entry name" value="Sig_transdc_resp-reg_receiver"/>
</dbReference>
<evidence type="ECO:0000256" key="1">
    <source>
        <dbReference type="PROSITE-ProRule" id="PRU00169"/>
    </source>
</evidence>
<name>A0A8J7SAH6_9BACT</name>
<gene>
    <name evidence="3" type="ORF">JFN93_21730</name>
</gene>
<feature type="domain" description="Response regulatory" evidence="2">
    <location>
        <begin position="3"/>
        <end position="130"/>
    </location>
</feature>
<dbReference type="GO" id="GO:0000160">
    <property type="term" value="P:phosphorelay signal transduction system"/>
    <property type="evidence" value="ECO:0007669"/>
    <property type="project" value="InterPro"/>
</dbReference>
<dbReference type="PANTHER" id="PTHR43228">
    <property type="entry name" value="TWO-COMPONENT RESPONSE REGULATOR"/>
    <property type="match status" value="1"/>
</dbReference>
<evidence type="ECO:0000313" key="3">
    <source>
        <dbReference type="EMBL" id="MBJ6727341.1"/>
    </source>
</evidence>
<dbReference type="InterPro" id="IPR011006">
    <property type="entry name" value="CheY-like_superfamily"/>
</dbReference>
<sequence length="135" mass="15018">MKKCLIVDDETLSGDLLAHMLRDHFECKTATSGKEAWKIIESNWHQGDSFDLICCDLEMPQLSGHGLIRKIRALEETACRPGASATKIFVVTAGTSAWESGETLLDEAADGYIIKPCEPRQLLEMLQEHSLLEQS</sequence>
<dbReference type="EMBL" id="JAEMHM010000022">
    <property type="protein sequence ID" value="MBJ6727341.1"/>
    <property type="molecule type" value="Genomic_DNA"/>
</dbReference>
<feature type="modified residue" description="4-aspartylphosphate" evidence="1">
    <location>
        <position position="56"/>
    </location>
</feature>
<dbReference type="SMART" id="SM00448">
    <property type="entry name" value="REC"/>
    <property type="match status" value="1"/>
</dbReference>
<proteinExistence type="predicted"/>
<keyword evidence="1" id="KW-0597">Phosphoprotein</keyword>
<dbReference type="SUPFAM" id="SSF52172">
    <property type="entry name" value="CheY-like"/>
    <property type="match status" value="1"/>
</dbReference>